<feature type="compositionally biased region" description="Low complexity" evidence="1">
    <location>
        <begin position="114"/>
        <end position="134"/>
    </location>
</feature>
<dbReference type="InterPro" id="IPR046781">
    <property type="entry name" value="Phage_ORF5"/>
</dbReference>
<evidence type="ECO:0000256" key="1">
    <source>
        <dbReference type="SAM" id="MobiDB-lite"/>
    </source>
</evidence>
<evidence type="ECO:0000313" key="2">
    <source>
        <dbReference type="EMBL" id="QCQ85021.1"/>
    </source>
</evidence>
<name>A0A4P8PKG7_9VIRU</name>
<reference evidence="2" key="1">
    <citation type="submission" date="2018-12" db="EMBL/GenBank/DDBJ databases">
        <title>Singled stranded DNA viruses identified in blackflies (Austrosimulium ungulatum) sampled in New Zealand.</title>
        <authorList>
            <person name="Kraberger S."/>
            <person name="Fontenele R.S."/>
            <person name="Schmidlin K."/>
            <person name="Walters M."/>
            <person name="Varsani A."/>
        </authorList>
    </citation>
    <scope>NUCLEOTIDE SEQUENCE [LARGE SCALE GENOMIC DNA]</scope>
    <source>
        <strain evidence="2">159</strain>
    </source>
</reference>
<protein>
    <submittedName>
        <fullName evidence="2">Nonstructural protein</fullName>
    </submittedName>
</protein>
<organism evidence="2">
    <name type="scientific">Blackfly microvirus SF02</name>
    <dbReference type="NCBI Taxonomy" id="2576452"/>
    <lineage>
        <taxon>Viruses</taxon>
        <taxon>Monodnaviria</taxon>
        <taxon>Sangervirae</taxon>
        <taxon>Phixviricota</taxon>
        <taxon>Malgrandaviricetes</taxon>
        <taxon>Petitvirales</taxon>
        <taxon>Microviridae</taxon>
        <taxon>Microvirus</taxon>
    </lineage>
</organism>
<feature type="region of interest" description="Disordered" evidence="1">
    <location>
        <begin position="102"/>
        <end position="147"/>
    </location>
</feature>
<dbReference type="Proteomes" id="UP000322834">
    <property type="component" value="Segment"/>
</dbReference>
<proteinExistence type="predicted"/>
<dbReference type="EMBL" id="MK249209">
    <property type="protein sequence ID" value="QCQ85021.1"/>
    <property type="molecule type" value="Genomic_DNA"/>
</dbReference>
<sequence>MKIYAVRDRLIDYFQQPFAAPGDKEVLTAISAAVNTEGNDNAIAQAPHHYEVWRLGEVDDQGHINASKEFLADVSSLVRRNIRRAEEGEPGAGTLAEAVRRLRGAAEAPGGGTHPTAGTAAHAAQAAAGARTETPGADKGGHPELKS</sequence>
<dbReference type="Pfam" id="PF20577">
    <property type="entry name" value="Phage_ORF5"/>
    <property type="match status" value="1"/>
</dbReference>
<accession>A0A4P8PKG7</accession>